<dbReference type="InterPro" id="IPR024645">
    <property type="entry name" value="Mitochondr_Som1"/>
</dbReference>
<dbReference type="eggNOG" id="ENOG502SG5C">
    <property type="taxonomic scope" value="Eukaryota"/>
</dbReference>
<evidence type="ECO:0000256" key="1">
    <source>
        <dbReference type="SAM" id="MobiDB-lite"/>
    </source>
</evidence>
<evidence type="ECO:0000313" key="2">
    <source>
        <dbReference type="EMBL" id="KDN61028.1"/>
    </source>
</evidence>
<comment type="caution">
    <text evidence="2">The sequence shown here is derived from an EMBL/GenBank/DDBJ whole genome shotgun (WGS) entry which is preliminary data.</text>
</comment>
<dbReference type="Proteomes" id="UP000027238">
    <property type="component" value="Unassembled WGS sequence"/>
</dbReference>
<accession>A0A066WVV3</accession>
<reference evidence="3" key="1">
    <citation type="journal article" date="2014" name="Genome Announc.">
        <title>Draft genome sequence of Colletotrichum sublineola, a destructive pathogen of cultivated sorghum.</title>
        <authorList>
            <person name="Baroncelli R."/>
            <person name="Sanz-Martin J.M."/>
            <person name="Rech G.E."/>
            <person name="Sukno S.A."/>
            <person name="Thon M.R."/>
        </authorList>
    </citation>
    <scope>NUCLEOTIDE SEQUENCE [LARGE SCALE GENOMIC DNA]</scope>
    <source>
        <strain evidence="3">TX430BB</strain>
    </source>
</reference>
<feature type="region of interest" description="Disordered" evidence="1">
    <location>
        <begin position="94"/>
        <end position="133"/>
    </location>
</feature>
<dbReference type="Pfam" id="PF11093">
    <property type="entry name" value="Mitochondr_Som1"/>
    <property type="match status" value="1"/>
</dbReference>
<proteinExistence type="predicted"/>
<sequence>MSPPCKVFPVSQLEMHVQADVNGKKRKLPGGADVDLTKCALKEMTQFRCSVDDPKSRDSPSLVFRVADGGWDFPSLRKRCRDKKGTFTVETTAWEGSIHSTQQSSSTTGGTKTEQGRSSESVYHQWSQAWEDE</sequence>
<dbReference type="AlphaFoldDB" id="A0A066WVV3"/>
<dbReference type="OMA" id="TTSWEPI"/>
<keyword evidence="3" id="KW-1185">Reference proteome</keyword>
<feature type="compositionally biased region" description="Low complexity" evidence="1">
    <location>
        <begin position="96"/>
        <end position="113"/>
    </location>
</feature>
<dbReference type="HOGENOM" id="CLU_142986_1_0_1"/>
<dbReference type="GO" id="GO:0042720">
    <property type="term" value="C:mitochondrial inner membrane peptidase complex"/>
    <property type="evidence" value="ECO:0007669"/>
    <property type="project" value="InterPro"/>
</dbReference>
<evidence type="ECO:0000313" key="3">
    <source>
        <dbReference type="Proteomes" id="UP000027238"/>
    </source>
</evidence>
<dbReference type="OrthoDB" id="3983163at2759"/>
<gene>
    <name evidence="2" type="ORF">CSUB01_01165</name>
</gene>
<name>A0A066WVV3_COLSU</name>
<dbReference type="EMBL" id="JMSE01001448">
    <property type="protein sequence ID" value="KDN61028.1"/>
    <property type="molecule type" value="Genomic_DNA"/>
</dbReference>
<feature type="compositionally biased region" description="Polar residues" evidence="1">
    <location>
        <begin position="118"/>
        <end position="133"/>
    </location>
</feature>
<protein>
    <submittedName>
        <fullName evidence="2">Uncharacterized protein</fullName>
    </submittedName>
</protein>
<organism evidence="2 3">
    <name type="scientific">Colletotrichum sublineola</name>
    <name type="common">Sorghum anthracnose fungus</name>
    <dbReference type="NCBI Taxonomy" id="1173701"/>
    <lineage>
        <taxon>Eukaryota</taxon>
        <taxon>Fungi</taxon>
        <taxon>Dikarya</taxon>
        <taxon>Ascomycota</taxon>
        <taxon>Pezizomycotina</taxon>
        <taxon>Sordariomycetes</taxon>
        <taxon>Hypocreomycetidae</taxon>
        <taxon>Glomerellales</taxon>
        <taxon>Glomerellaceae</taxon>
        <taxon>Colletotrichum</taxon>
        <taxon>Colletotrichum graminicola species complex</taxon>
    </lineage>
</organism>